<dbReference type="Gramene" id="Kaladp0061s0087.1.v1.1">
    <property type="protein sequence ID" value="Kaladp0061s0087.1.v1.1"/>
    <property type="gene ID" value="Kaladp0061s0087.v1.1"/>
</dbReference>
<evidence type="ECO:0000313" key="2">
    <source>
        <dbReference type="EnsemblPlants" id="Kaladp0061s0087.1.v1.1"/>
    </source>
</evidence>
<dbReference type="SUPFAM" id="SSF111388">
    <property type="entry name" value="Pollen allergen ole e 6"/>
    <property type="match status" value="1"/>
</dbReference>
<reference evidence="2" key="1">
    <citation type="submission" date="2021-01" db="UniProtKB">
        <authorList>
            <consortium name="EnsemblPlants"/>
        </authorList>
    </citation>
    <scope>IDENTIFICATION</scope>
</reference>
<name>A0A7N0UFX8_KALFE</name>
<organism evidence="2 3">
    <name type="scientific">Kalanchoe fedtschenkoi</name>
    <name type="common">Lavender scallops</name>
    <name type="synonym">South American air plant</name>
    <dbReference type="NCBI Taxonomy" id="63787"/>
    <lineage>
        <taxon>Eukaryota</taxon>
        <taxon>Viridiplantae</taxon>
        <taxon>Streptophyta</taxon>
        <taxon>Embryophyta</taxon>
        <taxon>Tracheophyta</taxon>
        <taxon>Spermatophyta</taxon>
        <taxon>Magnoliopsida</taxon>
        <taxon>eudicotyledons</taxon>
        <taxon>Gunneridae</taxon>
        <taxon>Pentapetalae</taxon>
        <taxon>Saxifragales</taxon>
        <taxon>Crassulaceae</taxon>
        <taxon>Kalanchoe</taxon>
    </lineage>
</organism>
<dbReference type="OMA" id="DCYHTCH"/>
<keyword evidence="1" id="KW-0732">Signal</keyword>
<dbReference type="InterPro" id="IPR036466">
    <property type="entry name" value="Pollen_allergen_ole-e-6_sf"/>
</dbReference>
<dbReference type="AlphaFoldDB" id="A0A7N0UFX8"/>
<dbReference type="Gene3D" id="1.10.287.720">
    <property type="entry name" value="Pollen allergen ole e 6"/>
    <property type="match status" value="1"/>
</dbReference>
<sequence length="80" mass="8745">MANKIVAVFLMCVVLAAVANVQARVHPVGRELTAVAAEAKFRSCFTNCESECPLGEYNCEMKCDSECSAKEFADKLQIKI</sequence>
<accession>A0A7N0UFX8</accession>
<dbReference type="Proteomes" id="UP000594263">
    <property type="component" value="Unplaced"/>
</dbReference>
<dbReference type="PANTHER" id="PTHR35632:SF1">
    <property type="entry name" value="MAJOR POLLEN ALLERGEN OLE E 6-LIKE"/>
    <property type="match status" value="1"/>
</dbReference>
<protein>
    <submittedName>
        <fullName evidence="2">Uncharacterized protein</fullName>
    </submittedName>
</protein>
<dbReference type="InterPro" id="IPR015333">
    <property type="entry name" value="Pollen_allergen_ole-e-6"/>
</dbReference>
<dbReference type="Pfam" id="PF09253">
    <property type="entry name" value="Ole_e_6"/>
    <property type="match status" value="1"/>
</dbReference>
<feature type="chain" id="PRO_5029768019" evidence="1">
    <location>
        <begin position="24"/>
        <end position="80"/>
    </location>
</feature>
<evidence type="ECO:0000256" key="1">
    <source>
        <dbReference type="SAM" id="SignalP"/>
    </source>
</evidence>
<dbReference type="PANTHER" id="PTHR35632">
    <property type="entry name" value="MAJOR POLLEN ALLERGEN OLE E 6-LIKE"/>
    <property type="match status" value="1"/>
</dbReference>
<dbReference type="EnsemblPlants" id="Kaladp0061s0087.1.v1.1">
    <property type="protein sequence ID" value="Kaladp0061s0087.1.v1.1"/>
    <property type="gene ID" value="Kaladp0061s0087.v1.1"/>
</dbReference>
<evidence type="ECO:0000313" key="3">
    <source>
        <dbReference type="Proteomes" id="UP000594263"/>
    </source>
</evidence>
<proteinExistence type="predicted"/>
<keyword evidence="3" id="KW-1185">Reference proteome</keyword>
<feature type="signal peptide" evidence="1">
    <location>
        <begin position="1"/>
        <end position="23"/>
    </location>
</feature>